<dbReference type="Proteomes" id="UP000622166">
    <property type="component" value="Unassembled WGS sequence"/>
</dbReference>
<gene>
    <name evidence="2" type="ORF">GCM10010365_08270</name>
</gene>
<feature type="region of interest" description="Disordered" evidence="1">
    <location>
        <begin position="1"/>
        <end position="31"/>
    </location>
</feature>
<sequence length="96" mass="10430">MTKENGEGFSGLLPGQEHGSSPVGHSVTLGPYTYTPGREHCSSPTNGTLTRCGLPVTLQVTEPVLQRFLGVMTELETNLARRWIRPQGTLNHTQAK</sequence>
<reference evidence="2" key="2">
    <citation type="submission" date="2020-09" db="EMBL/GenBank/DDBJ databases">
        <authorList>
            <person name="Sun Q."/>
            <person name="Ohkuma M."/>
        </authorList>
    </citation>
    <scope>NUCLEOTIDE SEQUENCE</scope>
    <source>
        <strain evidence="2">JCM 4815</strain>
    </source>
</reference>
<comment type="caution">
    <text evidence="2">The sequence shown here is derived from an EMBL/GenBank/DDBJ whole genome shotgun (WGS) entry which is preliminary data.</text>
</comment>
<organism evidence="2 3">
    <name type="scientific">Streptomyces poonensis</name>
    <dbReference type="NCBI Taxonomy" id="68255"/>
    <lineage>
        <taxon>Bacteria</taxon>
        <taxon>Bacillati</taxon>
        <taxon>Actinomycetota</taxon>
        <taxon>Actinomycetes</taxon>
        <taxon>Kitasatosporales</taxon>
        <taxon>Streptomycetaceae</taxon>
        <taxon>Streptomyces</taxon>
    </lineage>
</organism>
<evidence type="ECO:0000313" key="2">
    <source>
        <dbReference type="EMBL" id="GGY92152.1"/>
    </source>
</evidence>
<reference evidence="2" key="1">
    <citation type="journal article" date="2014" name="Int. J. Syst. Evol. Microbiol.">
        <title>Complete genome sequence of Corynebacterium casei LMG S-19264T (=DSM 44701T), isolated from a smear-ripened cheese.</title>
        <authorList>
            <consortium name="US DOE Joint Genome Institute (JGI-PGF)"/>
            <person name="Walter F."/>
            <person name="Albersmeier A."/>
            <person name="Kalinowski J."/>
            <person name="Ruckert C."/>
        </authorList>
    </citation>
    <scope>NUCLEOTIDE SEQUENCE</scope>
    <source>
        <strain evidence="2">JCM 4815</strain>
    </source>
</reference>
<evidence type="ECO:0000256" key="1">
    <source>
        <dbReference type="SAM" id="MobiDB-lite"/>
    </source>
</evidence>
<accession>A0A918UD84</accession>
<name>A0A918UD84_9ACTN</name>
<dbReference type="AlphaFoldDB" id="A0A918UD84"/>
<proteinExistence type="predicted"/>
<keyword evidence="3" id="KW-1185">Reference proteome</keyword>
<protein>
    <submittedName>
        <fullName evidence="2">Uncharacterized protein</fullName>
    </submittedName>
</protein>
<dbReference type="EMBL" id="BMVW01000001">
    <property type="protein sequence ID" value="GGY92152.1"/>
    <property type="molecule type" value="Genomic_DNA"/>
</dbReference>
<evidence type="ECO:0000313" key="3">
    <source>
        <dbReference type="Proteomes" id="UP000622166"/>
    </source>
</evidence>